<dbReference type="InterPro" id="IPR038718">
    <property type="entry name" value="SNF2-like_sf"/>
</dbReference>
<dbReference type="Proteomes" id="UP000035199">
    <property type="component" value="Chromosome"/>
</dbReference>
<organism evidence="5 6">
    <name type="scientific">Corynebacterium mustelae</name>
    <dbReference type="NCBI Taxonomy" id="571915"/>
    <lineage>
        <taxon>Bacteria</taxon>
        <taxon>Bacillati</taxon>
        <taxon>Actinomycetota</taxon>
        <taxon>Actinomycetes</taxon>
        <taxon>Mycobacteriales</taxon>
        <taxon>Corynebacteriaceae</taxon>
        <taxon>Corynebacterium</taxon>
    </lineage>
</organism>
<dbReference type="KEGG" id="cmv:CMUST_08645"/>
<feature type="domain" description="Helicase C-terminal" evidence="4">
    <location>
        <begin position="721"/>
        <end position="865"/>
    </location>
</feature>
<dbReference type="GO" id="GO:0016787">
    <property type="term" value="F:hydrolase activity"/>
    <property type="evidence" value="ECO:0007669"/>
    <property type="project" value="UniProtKB-KW"/>
</dbReference>
<keyword evidence="6" id="KW-1185">Reference proteome</keyword>
<dbReference type="SUPFAM" id="SSF47794">
    <property type="entry name" value="Rad51 N-terminal domain-like"/>
    <property type="match status" value="1"/>
</dbReference>
<dbReference type="Gene3D" id="1.10.150.20">
    <property type="entry name" value="5' to 3' exonuclease, C-terminal subdomain"/>
    <property type="match status" value="1"/>
</dbReference>
<dbReference type="AlphaFoldDB" id="A0A0G3H2J5"/>
<feature type="compositionally biased region" description="Polar residues" evidence="2">
    <location>
        <begin position="912"/>
        <end position="936"/>
    </location>
</feature>
<dbReference type="SMART" id="SM00487">
    <property type="entry name" value="DEXDc"/>
    <property type="match status" value="1"/>
</dbReference>
<keyword evidence="5" id="KW-0347">Helicase</keyword>
<protein>
    <submittedName>
        <fullName evidence="5">Helicase family protein</fullName>
    </submittedName>
</protein>
<dbReference type="PROSITE" id="PS51192">
    <property type="entry name" value="HELICASE_ATP_BIND_1"/>
    <property type="match status" value="1"/>
</dbReference>
<dbReference type="InterPro" id="IPR049730">
    <property type="entry name" value="SNF2/RAD54-like_C"/>
</dbReference>
<reference evidence="6" key="2">
    <citation type="submission" date="2015-05" db="EMBL/GenBank/DDBJ databases">
        <title>Complete genome sequence of Corynebacterium mustelae DSM 45274, isolated from various tissues of a male ferret with lethal sepsis.</title>
        <authorList>
            <person name="Ruckert C."/>
            <person name="Albersmeier A."/>
            <person name="Winkler A."/>
            <person name="Tauch A."/>
        </authorList>
    </citation>
    <scope>NUCLEOTIDE SEQUENCE [LARGE SCALE GENOMIC DNA]</scope>
    <source>
        <strain evidence="6">DSM 45274</strain>
    </source>
</reference>
<evidence type="ECO:0000256" key="1">
    <source>
        <dbReference type="ARBA" id="ARBA00022801"/>
    </source>
</evidence>
<dbReference type="PATRIC" id="fig|571915.4.peg.1836"/>
<dbReference type="PANTHER" id="PTHR10799">
    <property type="entry name" value="SNF2/RAD54 HELICASE FAMILY"/>
    <property type="match status" value="1"/>
</dbReference>
<dbReference type="STRING" id="571915.CMUST_08645"/>
<dbReference type="GO" id="GO:0004386">
    <property type="term" value="F:helicase activity"/>
    <property type="evidence" value="ECO:0007669"/>
    <property type="project" value="UniProtKB-KW"/>
</dbReference>
<feature type="domain" description="Helicase ATP-binding" evidence="3">
    <location>
        <begin position="479"/>
        <end position="636"/>
    </location>
</feature>
<keyword evidence="1" id="KW-0378">Hydrolase</keyword>
<dbReference type="PROSITE" id="PS51194">
    <property type="entry name" value="HELICASE_CTER"/>
    <property type="match status" value="1"/>
</dbReference>
<dbReference type="Gene3D" id="3.40.50.300">
    <property type="entry name" value="P-loop containing nucleotide triphosphate hydrolases"/>
    <property type="match status" value="1"/>
</dbReference>
<evidence type="ECO:0000259" key="4">
    <source>
        <dbReference type="PROSITE" id="PS51194"/>
    </source>
</evidence>
<dbReference type="OrthoDB" id="9760715at2"/>
<accession>A0A0G3H2J5</accession>
<keyword evidence="5" id="KW-0547">Nucleotide-binding</keyword>
<evidence type="ECO:0000313" key="6">
    <source>
        <dbReference type="Proteomes" id="UP000035199"/>
    </source>
</evidence>
<evidence type="ECO:0000256" key="2">
    <source>
        <dbReference type="SAM" id="MobiDB-lite"/>
    </source>
</evidence>
<evidence type="ECO:0000259" key="3">
    <source>
        <dbReference type="PROSITE" id="PS51192"/>
    </source>
</evidence>
<dbReference type="CDD" id="cd17919">
    <property type="entry name" value="DEXHc_Snf"/>
    <property type="match status" value="1"/>
</dbReference>
<gene>
    <name evidence="5" type="ORF">CMUST_08645</name>
</gene>
<dbReference type="Pfam" id="PF00271">
    <property type="entry name" value="Helicase_C"/>
    <property type="match status" value="1"/>
</dbReference>
<sequence>MDRSRVNALRNRAAALIDYIPTVEALIATLTAEPLPARVSTQIGITDGAESVHVIDPTMITWPPGMFVRAECTDALESLQKFLNLIAPLGQLYRASEKAGSLFGSLFSSAAHNAAAQAAAEELELRLTDPAISELETVAKDALHRAQLANNLQLRGVHLNPGVHGLPDTYISAARNALVAELGLENTVGIGFDTLDRNYVYPTFMLVQRIIHDPLAQPQLTEEARRQLHQLQSERAELLMRELPVDHLKTVTNDRLRTTGLAEIGISTVHDVLHTPITTLTQVSGIGLQTANRLKAAAQTLLSEAQAADTATIGTEASPAAKNLVGVLKVFELTDTLTIDQKNRRERLIRYFAEFPENMNPAGTALVVVKAGENCYGQFLDDIAWAVAAPESLMTQAASVPIGADTLTTARQLSEEAWVDYLSRPAHYQSLLDALLEKSAAATNLAGLDESTIEAIRALQLNDELLHDLYLRGYQSFGAKFTLVRKKTILGDEMGLGKTVQALAAAAHLSATQPAARIAVVVPASLIVNWSREITKFTNIPVHIGHGEAKEVAVSSWAETGGFLIVTYDGARSMDIAAPEMVIVDEAHFVKNPGALRSKAVAKLIEGADYALLMTGTPMENRLKEFRQLVRYVQPELLSDSPEDSAERPAQFRVRVAPAYLRRNQQDVLDELPEKVENLDWVTLSSADEKNYAAAITDSNWMRARRAAFQSQSPMCAKVERIREIVADAETENKNVLIFSYFRDVLERLQEEFATKSVGVINGDVPPAQRQLLVDDLGVSGSVLLAQIGAGGVGLNIQKAQIVVLAEVQVKPSLEDQAIARAHRMGQTEIVHVHRIIGDDTVDERLLEITKEKRQLFDQYARESEAADVHDAVDVSEAQIAADIIAAERKRLGITDDTGTNSAEDTMESEASEPTTVSTTPAQEPDSTNDSNRPIQ</sequence>
<dbReference type="GO" id="GO:0005524">
    <property type="term" value="F:ATP binding"/>
    <property type="evidence" value="ECO:0007669"/>
    <property type="project" value="InterPro"/>
</dbReference>
<dbReference type="Gene3D" id="3.40.50.10810">
    <property type="entry name" value="Tandem AAA-ATPase domain"/>
    <property type="match status" value="1"/>
</dbReference>
<dbReference type="SMART" id="SM00490">
    <property type="entry name" value="HELICc"/>
    <property type="match status" value="1"/>
</dbReference>
<dbReference type="InterPro" id="IPR010995">
    <property type="entry name" value="DNA_repair_Rad51/TF_NusA_a-hlx"/>
</dbReference>
<name>A0A0G3H2J5_9CORY</name>
<feature type="region of interest" description="Disordered" evidence="2">
    <location>
        <begin position="893"/>
        <end position="936"/>
    </location>
</feature>
<dbReference type="RefSeq" id="WP_083987485.1">
    <property type="nucleotide sequence ID" value="NZ_CP011542.1"/>
</dbReference>
<keyword evidence="5" id="KW-0067">ATP-binding</keyword>
<dbReference type="Pfam" id="PF00176">
    <property type="entry name" value="SNF2-rel_dom"/>
    <property type="match status" value="1"/>
</dbReference>
<dbReference type="SUPFAM" id="SSF52540">
    <property type="entry name" value="P-loop containing nucleoside triphosphate hydrolases"/>
    <property type="match status" value="2"/>
</dbReference>
<dbReference type="CDD" id="cd18793">
    <property type="entry name" value="SF2_C_SNF"/>
    <property type="match status" value="1"/>
</dbReference>
<dbReference type="InterPro" id="IPR027417">
    <property type="entry name" value="P-loop_NTPase"/>
</dbReference>
<evidence type="ECO:0000313" key="5">
    <source>
        <dbReference type="EMBL" id="AKK06053.1"/>
    </source>
</evidence>
<proteinExistence type="predicted"/>
<reference evidence="5 6" key="1">
    <citation type="journal article" date="2015" name="Genome Announc.">
        <title>Complete Genome Sequence of the Type Strain Corynebacterium mustelae DSM 45274, Isolated from Various Tissues of a Male Ferret with Lethal Sepsis.</title>
        <authorList>
            <person name="Ruckert C."/>
            <person name="Eimer J."/>
            <person name="Winkler A."/>
            <person name="Tauch A."/>
        </authorList>
    </citation>
    <scope>NUCLEOTIDE SEQUENCE [LARGE SCALE GENOMIC DNA]</scope>
    <source>
        <strain evidence="5 6">DSM 45274</strain>
    </source>
</reference>
<dbReference type="EMBL" id="CP011542">
    <property type="protein sequence ID" value="AKK06053.1"/>
    <property type="molecule type" value="Genomic_DNA"/>
</dbReference>
<dbReference type="InterPro" id="IPR014001">
    <property type="entry name" value="Helicase_ATP-bd"/>
</dbReference>
<dbReference type="InterPro" id="IPR001650">
    <property type="entry name" value="Helicase_C-like"/>
</dbReference>
<dbReference type="InterPro" id="IPR000330">
    <property type="entry name" value="SNF2_N"/>
</dbReference>